<protein>
    <recommendedName>
        <fullName evidence="2">DUF3566 domain-containing protein</fullName>
    </recommendedName>
</protein>
<reference evidence="3 4" key="1">
    <citation type="submission" date="2020-07" db="EMBL/GenBank/DDBJ databases">
        <title>Sequencing the genomes of 1000 actinobacteria strains.</title>
        <authorList>
            <person name="Klenk H.-P."/>
        </authorList>
    </citation>
    <scope>NUCLEOTIDE SEQUENCE [LARGE SCALE GENOMIC DNA]</scope>
    <source>
        <strain evidence="3 4">DSM 19970</strain>
    </source>
</reference>
<dbReference type="InterPro" id="IPR021949">
    <property type="entry name" value="DUF3566_TM"/>
</dbReference>
<evidence type="ECO:0000313" key="4">
    <source>
        <dbReference type="Proteomes" id="UP000547973"/>
    </source>
</evidence>
<keyword evidence="4" id="KW-1185">Reference proteome</keyword>
<proteinExistence type="predicted"/>
<dbReference type="EMBL" id="JACBZO010000001">
    <property type="protein sequence ID" value="NYI39962.1"/>
    <property type="molecule type" value="Genomic_DNA"/>
</dbReference>
<evidence type="ECO:0000259" key="2">
    <source>
        <dbReference type="Pfam" id="PF12089"/>
    </source>
</evidence>
<keyword evidence="1" id="KW-1133">Transmembrane helix</keyword>
<feature type="transmembrane region" description="Helical" evidence="1">
    <location>
        <begin position="127"/>
        <end position="153"/>
    </location>
</feature>
<dbReference type="RefSeq" id="WP_152649603.1">
    <property type="nucleotide sequence ID" value="NZ_BBRC01000012.1"/>
</dbReference>
<feature type="domain" description="DUF3566" evidence="2">
    <location>
        <begin position="52"/>
        <end position="169"/>
    </location>
</feature>
<comment type="caution">
    <text evidence="3">The sequence shown here is derived from an EMBL/GenBank/DDBJ whole genome shotgun (WGS) entry which is preliminary data.</text>
</comment>
<dbReference type="Pfam" id="PF12089">
    <property type="entry name" value="DUF3566"/>
    <property type="match status" value="1"/>
</dbReference>
<gene>
    <name evidence="3" type="ORF">BKA03_000081</name>
</gene>
<evidence type="ECO:0000256" key="1">
    <source>
        <dbReference type="SAM" id="Phobius"/>
    </source>
</evidence>
<feature type="transmembrane region" description="Helical" evidence="1">
    <location>
        <begin position="70"/>
        <end position="90"/>
    </location>
</feature>
<organism evidence="3 4">
    <name type="scientific">Demequina lutea</name>
    <dbReference type="NCBI Taxonomy" id="431489"/>
    <lineage>
        <taxon>Bacteria</taxon>
        <taxon>Bacillati</taxon>
        <taxon>Actinomycetota</taxon>
        <taxon>Actinomycetes</taxon>
        <taxon>Micrococcales</taxon>
        <taxon>Demequinaceae</taxon>
        <taxon>Demequina</taxon>
    </lineage>
</organism>
<dbReference type="AlphaFoldDB" id="A0A7Z0CIP8"/>
<keyword evidence="1" id="KW-0812">Transmembrane</keyword>
<dbReference type="Proteomes" id="UP000547973">
    <property type="component" value="Unassembled WGS sequence"/>
</dbReference>
<evidence type="ECO:0000313" key="3">
    <source>
        <dbReference type="EMBL" id="NYI39962.1"/>
    </source>
</evidence>
<sequence>MTSTTGVSTPRADEVGAPARSVAGAIGIGKLKGLASEKMKANDAKAPVPGAPRRVRVLLSRIDPWSTLKIGFLASIAIGIMNVVAVWVLWTALNDMATFGTIQQWVSKLFPPDQQVSILQFFNLTKVMSATVLIAVVNVVLISGLSVIAAFIYNMIARVVGGVYLTLTDD</sequence>
<keyword evidence="1" id="KW-0472">Membrane</keyword>
<name>A0A7Z0CIP8_9MICO</name>
<accession>A0A7Z0CIP8</accession>
<dbReference type="OrthoDB" id="3240216at2"/>